<dbReference type="OrthoDB" id="9808753at2"/>
<dbReference type="EMBL" id="FQWC01000014">
    <property type="protein sequence ID" value="SHH88018.1"/>
    <property type="molecule type" value="Genomic_DNA"/>
</dbReference>
<evidence type="ECO:0000256" key="1">
    <source>
        <dbReference type="SAM" id="SignalP"/>
    </source>
</evidence>
<evidence type="ECO:0000313" key="2">
    <source>
        <dbReference type="EMBL" id="SHH88018.1"/>
    </source>
</evidence>
<keyword evidence="3" id="KW-1185">Reference proteome</keyword>
<dbReference type="RefSeq" id="WP_073418455.1">
    <property type="nucleotide sequence ID" value="NZ_FQWC01000014.1"/>
</dbReference>
<dbReference type="Proteomes" id="UP000184071">
    <property type="component" value="Unassembled WGS sequence"/>
</dbReference>
<organism evidence="2 3">
    <name type="scientific">Flavobacterium defluvii</name>
    <dbReference type="NCBI Taxonomy" id="370979"/>
    <lineage>
        <taxon>Bacteria</taxon>
        <taxon>Pseudomonadati</taxon>
        <taxon>Bacteroidota</taxon>
        <taxon>Flavobacteriia</taxon>
        <taxon>Flavobacteriales</taxon>
        <taxon>Flavobacteriaceae</taxon>
        <taxon>Flavobacterium</taxon>
    </lineage>
</organism>
<accession>A0A1M5WKQ2</accession>
<reference evidence="3" key="1">
    <citation type="submission" date="2016-11" db="EMBL/GenBank/DDBJ databases">
        <authorList>
            <person name="Varghese N."/>
            <person name="Submissions S."/>
        </authorList>
    </citation>
    <scope>NUCLEOTIDE SEQUENCE [LARGE SCALE GENOMIC DNA]</scope>
    <source>
        <strain evidence="3">DSM 17963</strain>
    </source>
</reference>
<proteinExistence type="predicted"/>
<protein>
    <submittedName>
        <fullName evidence="2">Uncharacterized protein</fullName>
    </submittedName>
</protein>
<feature type="signal peptide" evidence="1">
    <location>
        <begin position="1"/>
        <end position="21"/>
    </location>
</feature>
<name>A0A1M5WKQ2_9FLAO</name>
<dbReference type="AlphaFoldDB" id="A0A1M5WKQ2"/>
<dbReference type="STRING" id="370979.SAMN05443663_11442"/>
<gene>
    <name evidence="2" type="ORF">SAMN05443663_11442</name>
</gene>
<sequence>MSKRLKFIYLIILCLPLYINAQVTTTPLAGNYKIIDIGGNGGGDYTRNLILLHEMYDGTLLNMNNAVGTITAFRGAATAGNRINVLEINSSSSYNSTTASVKSVDNMSYWTLKTCTYNGKKYLAVDVPYSNAYHNWGFKFCGWTTSTGENMKSVAYQINGASVNTDVLSNIQDFVPNLTETHLVSNFLVMGNVGIGTTAPDEKLTVKGKIHTQEVKVDLLGALVPDYVFENDYQLKTLEEVEKYIKENKHLPEIPSAQEIEKNGLMLAEMNMALLKKMEEMTLYMIEQNKKIEVLEKKIESITRK</sequence>
<keyword evidence="1" id="KW-0732">Signal</keyword>
<feature type="chain" id="PRO_5013200634" evidence="1">
    <location>
        <begin position="22"/>
        <end position="305"/>
    </location>
</feature>
<evidence type="ECO:0000313" key="3">
    <source>
        <dbReference type="Proteomes" id="UP000184071"/>
    </source>
</evidence>